<dbReference type="RefSeq" id="WP_158500802.1">
    <property type="nucleotide sequence ID" value="NZ_CP010899.1"/>
</dbReference>
<reference evidence="1 2" key="1">
    <citation type="journal article" date="2015" name="Genome Announc.">
        <title>Complete Genome Sequence of Spiroplasma kunkelii Strain CR2-3x, Causal Agent of Corn Stunt Disease in Zea mays L.</title>
        <authorList>
            <person name="Davis R.E."/>
            <person name="Shao J."/>
            <person name="Dally E.L."/>
            <person name="Zhao Y."/>
            <person name="Gasparich G.E."/>
            <person name="Gaynor B.J."/>
            <person name="Athey J.C."/>
            <person name="Harrison N.A."/>
            <person name="Donofrio N."/>
        </authorList>
    </citation>
    <scope>NUCLEOTIDE SEQUENCE [LARGE SCALE GENOMIC DNA]</scope>
    <source>
        <strain evidence="1 2">CR2-3x</strain>
    </source>
</reference>
<accession>A0A0K2JIA5</accession>
<evidence type="ECO:0000313" key="1">
    <source>
        <dbReference type="EMBL" id="ALA98162.1"/>
    </source>
</evidence>
<dbReference type="Proteomes" id="UP000062963">
    <property type="component" value="Chromosome"/>
</dbReference>
<gene>
    <name evidence="1" type="ORF">SKUN_001289</name>
</gene>
<dbReference type="PATRIC" id="fig|273035.7.peg.1582"/>
<sequence length="58" mass="6827">MLELQELLKEVNAPLFELVKQYNEKIIQINASKVLIEKITLEEVTNEYIDFFLLDDKG</sequence>
<organism evidence="1 2">
    <name type="scientific">Spiroplasma kunkelii CR2-3x</name>
    <dbReference type="NCBI Taxonomy" id="273035"/>
    <lineage>
        <taxon>Bacteria</taxon>
        <taxon>Bacillati</taxon>
        <taxon>Mycoplasmatota</taxon>
        <taxon>Mollicutes</taxon>
        <taxon>Entomoplasmatales</taxon>
        <taxon>Spiroplasmataceae</taxon>
        <taxon>Spiroplasma</taxon>
    </lineage>
</organism>
<evidence type="ECO:0000313" key="2">
    <source>
        <dbReference type="Proteomes" id="UP000062963"/>
    </source>
</evidence>
<proteinExistence type="predicted"/>
<dbReference type="EMBL" id="CP010899">
    <property type="protein sequence ID" value="ALA98162.1"/>
    <property type="molecule type" value="Genomic_DNA"/>
</dbReference>
<keyword evidence="2" id="KW-1185">Reference proteome</keyword>
<protein>
    <submittedName>
        <fullName evidence="1">Uncharacterized protein</fullName>
    </submittedName>
</protein>
<dbReference type="AlphaFoldDB" id="A0A0K2JIA5"/>
<name>A0A0K2JIA5_SPIKU</name>
<dbReference type="KEGG" id="skn:SKUN_001289"/>
<dbReference type="OrthoDB" id="9927275at2"/>